<dbReference type="InterPro" id="IPR036412">
    <property type="entry name" value="HAD-like_sf"/>
</dbReference>
<dbReference type="KEGG" id="ppru:FDP22_22020"/>
<name>A0A5B8FJL1_9RHOB</name>
<feature type="domain" description="BF1531-like N-terminal" evidence="1">
    <location>
        <begin position="83"/>
        <end position="273"/>
    </location>
</feature>
<gene>
    <name evidence="2" type="ORF">FDP22_22020</name>
</gene>
<dbReference type="InterPro" id="IPR010033">
    <property type="entry name" value="HAD_SF_ppase_IIIC"/>
</dbReference>
<evidence type="ECO:0000313" key="2">
    <source>
        <dbReference type="EMBL" id="QDL94557.1"/>
    </source>
</evidence>
<dbReference type="SUPFAM" id="SSF56784">
    <property type="entry name" value="HAD-like"/>
    <property type="match status" value="1"/>
</dbReference>
<dbReference type="NCBIfam" id="TIGR01686">
    <property type="entry name" value="FkbH"/>
    <property type="match status" value="1"/>
</dbReference>
<dbReference type="InterPro" id="IPR010037">
    <property type="entry name" value="FkbH_domain"/>
</dbReference>
<dbReference type="GO" id="GO:0016788">
    <property type="term" value="F:hydrolase activity, acting on ester bonds"/>
    <property type="evidence" value="ECO:0007669"/>
    <property type="project" value="UniProtKB-ARBA"/>
</dbReference>
<dbReference type="EMBL" id="CP040821">
    <property type="protein sequence ID" value="QDL94557.1"/>
    <property type="molecule type" value="Genomic_DNA"/>
</dbReference>
<dbReference type="NCBIfam" id="TIGR01681">
    <property type="entry name" value="HAD-SF-IIIC"/>
    <property type="match status" value="1"/>
</dbReference>
<dbReference type="Gene3D" id="3.40.50.1000">
    <property type="entry name" value="HAD superfamily/HAD-like"/>
    <property type="match status" value="1"/>
</dbReference>
<keyword evidence="2" id="KW-0614">Plasmid</keyword>
<proteinExistence type="predicted"/>
<dbReference type="Pfam" id="PF21211">
    <property type="entry name" value="FkbH_N"/>
    <property type="match status" value="1"/>
</dbReference>
<dbReference type="AlphaFoldDB" id="A0A5B8FJL1"/>
<geneLocation type="plasmid" evidence="3">
    <name>pd4m1c</name>
</geneLocation>
<reference evidence="2 3" key="1">
    <citation type="submission" date="2019-06" db="EMBL/GenBank/DDBJ databases">
        <title>Genome sequence of Rhodobacteraceae bacterium D4M1.</title>
        <authorList>
            <person name="Cao J."/>
        </authorList>
    </citation>
    <scope>NUCLEOTIDE SEQUENCE [LARGE SCALE GENOMIC DNA]</scope>
    <source>
        <strain evidence="2 3">D4M1</strain>
        <plasmid evidence="3">pd4m1c</plasmid>
    </source>
</reference>
<dbReference type="InterPro" id="IPR049369">
    <property type="entry name" value="BF1531-like_N"/>
</dbReference>
<dbReference type="RefSeq" id="WP_138576801.1">
    <property type="nucleotide sequence ID" value="NZ_CP040821.1"/>
</dbReference>
<accession>A0A5B8FJL1</accession>
<sequence>MSRHPPPGPAAPLELGWLRPPPPDLRAGISEIRGRLKAGAAGPADWQALRALSLHALDEPQLARLARLVDALPDGPGLPEPLRLALLGDGTLSLLGPAITATALRRGLRVRVIGTEYGTAMGEALDPGSALHAAAASAALVAPDRRMLGLDGFEPVAEAAAERVAAALGTLRGLVAGLRQSLSGPVLMQSVVPPALPFLGGFDRLHPGSPAAMVAALNAALADWAAGGDIVLVDIAALAGAWGLARWEDPQHWHGSKLPFSPDAIPLHAEWVVRTLAAARGLTAKCLVLDLDNTLWGGVIGDDGVDGLVLGQGSARGEAHLAVQRLALELRARGVLLAVASKNDDAVARRAFREHPDMLLREEHITVFQANWTDKAANLRAIAETLDIGLDALVFLDDNPAERAQVRAECPQVMVPELPEDPALYAPTLMATGYFDTTAFGAEDAGRAALYAGRAERLRLEATTSDMGAYLRSLDMVCTLRPFDAERRARIAQLINKSNQFNLTTRRRSEAEVAALTAAPGWFTLQARLADRFGDNGMIGVVIAEARGPDWVIDTWLMSCRVLKRRVEEAVLAVLAGAARAAGAERLTGRYIPTPKNALVRGHYPALGFTSGGPGATEGETLWHLDLAGWQPPDDLPMDIVDETGRH</sequence>
<dbReference type="OrthoDB" id="323926at2"/>
<organism evidence="2 3">
    <name type="scientific">Paroceanicella profunda</name>
    <dbReference type="NCBI Taxonomy" id="2579971"/>
    <lineage>
        <taxon>Bacteria</taxon>
        <taxon>Pseudomonadati</taxon>
        <taxon>Pseudomonadota</taxon>
        <taxon>Alphaproteobacteria</taxon>
        <taxon>Rhodobacterales</taxon>
        <taxon>Paracoccaceae</taxon>
        <taxon>Paroceanicella</taxon>
    </lineage>
</organism>
<evidence type="ECO:0000259" key="1">
    <source>
        <dbReference type="Pfam" id="PF21211"/>
    </source>
</evidence>
<dbReference type="Gene3D" id="3.40.50.1110">
    <property type="entry name" value="SGNH hydrolase"/>
    <property type="match status" value="1"/>
</dbReference>
<keyword evidence="3" id="KW-1185">Reference proteome</keyword>
<dbReference type="InterPro" id="IPR023214">
    <property type="entry name" value="HAD_sf"/>
</dbReference>
<dbReference type="InterPro" id="IPR036514">
    <property type="entry name" value="SGNH_hydro_sf"/>
</dbReference>
<protein>
    <submittedName>
        <fullName evidence="2">HAD-IIIC family phosphatase</fullName>
    </submittedName>
</protein>
<dbReference type="Proteomes" id="UP000305888">
    <property type="component" value="Plasmid pD4M1C"/>
</dbReference>
<evidence type="ECO:0000313" key="3">
    <source>
        <dbReference type="Proteomes" id="UP000305888"/>
    </source>
</evidence>